<name>A0A4R1QCA1_9FIRM</name>
<keyword evidence="2" id="KW-1185">Reference proteome</keyword>
<comment type="caution">
    <text evidence="1">The sequence shown here is derived from an EMBL/GenBank/DDBJ whole genome shotgun (WGS) entry which is preliminary data.</text>
</comment>
<evidence type="ECO:0008006" key="3">
    <source>
        <dbReference type="Google" id="ProtNLM"/>
    </source>
</evidence>
<protein>
    <recommendedName>
        <fullName evidence="3">CobQ/CobB/MinD/ParA nucleotide binding domain-containing protein</fullName>
    </recommendedName>
</protein>
<dbReference type="SUPFAM" id="SSF52540">
    <property type="entry name" value="P-loop containing nucleoside triphosphate hydrolases"/>
    <property type="match status" value="1"/>
</dbReference>
<dbReference type="AlphaFoldDB" id="A0A4R1QCA1"/>
<dbReference type="Proteomes" id="UP000295063">
    <property type="component" value="Unassembled WGS sequence"/>
</dbReference>
<dbReference type="OrthoDB" id="9779501at2"/>
<organism evidence="1 2">
    <name type="scientific">Anaerospora hongkongensis</name>
    <dbReference type="NCBI Taxonomy" id="244830"/>
    <lineage>
        <taxon>Bacteria</taxon>
        <taxon>Bacillati</taxon>
        <taxon>Bacillota</taxon>
        <taxon>Negativicutes</taxon>
        <taxon>Selenomonadales</taxon>
        <taxon>Sporomusaceae</taxon>
        <taxon>Anaerospora</taxon>
    </lineage>
</organism>
<sequence>MKKRIQQQLLSTKRITIFVGEFGSGKTELAVNYALYLQANGYSTAIVDIDIIKPYFRTRENRDLLEAQGVQVIAPESRLAHADLPVLPQNLFPALHDSARQVVMDVGGGESSIALGQINAQLTAAGYEALLVVNTCRPFTKTPEEIVETTRRIEQASKLRVTGLISNTNLADDTNGELVQKGLAITEEAARLLHVAVRAVVVPEGLSTDFAIPVFVLKRYTHYPWME</sequence>
<reference evidence="1 2" key="1">
    <citation type="submission" date="2019-03" db="EMBL/GenBank/DDBJ databases">
        <title>Genomic Encyclopedia of Type Strains, Phase IV (KMG-IV): sequencing the most valuable type-strain genomes for metagenomic binning, comparative biology and taxonomic classification.</title>
        <authorList>
            <person name="Goeker M."/>
        </authorList>
    </citation>
    <scope>NUCLEOTIDE SEQUENCE [LARGE SCALE GENOMIC DNA]</scope>
    <source>
        <strain evidence="1 2">DSM 15969</strain>
    </source>
</reference>
<accession>A0A4R1QCA1</accession>
<evidence type="ECO:0000313" key="2">
    <source>
        <dbReference type="Proteomes" id="UP000295063"/>
    </source>
</evidence>
<dbReference type="EMBL" id="SLUI01000001">
    <property type="protein sequence ID" value="TCL40091.1"/>
    <property type="molecule type" value="Genomic_DNA"/>
</dbReference>
<dbReference type="InterPro" id="IPR027417">
    <property type="entry name" value="P-loop_NTPase"/>
</dbReference>
<dbReference type="Gene3D" id="3.40.50.300">
    <property type="entry name" value="P-loop containing nucleotide triphosphate hydrolases"/>
    <property type="match status" value="1"/>
</dbReference>
<gene>
    <name evidence="1" type="ORF">EV210_101292</name>
</gene>
<dbReference type="RefSeq" id="WP_132074439.1">
    <property type="nucleotide sequence ID" value="NZ_SLUI01000001.1"/>
</dbReference>
<evidence type="ECO:0000313" key="1">
    <source>
        <dbReference type="EMBL" id="TCL40091.1"/>
    </source>
</evidence>
<proteinExistence type="predicted"/>